<dbReference type="GO" id="GO:0048471">
    <property type="term" value="C:perinuclear region of cytoplasm"/>
    <property type="evidence" value="ECO:0007669"/>
    <property type="project" value="TreeGrafter"/>
</dbReference>
<dbReference type="InterPro" id="IPR006553">
    <property type="entry name" value="Leu-rich_rpt_Cys-con_subtyp"/>
</dbReference>
<dbReference type="GO" id="GO:0006913">
    <property type="term" value="P:nucleocytoplasmic transport"/>
    <property type="evidence" value="ECO:0007669"/>
    <property type="project" value="TreeGrafter"/>
</dbReference>
<dbReference type="InterPro" id="IPR001611">
    <property type="entry name" value="Leu-rich_rpt"/>
</dbReference>
<sequence length="619" mass="69135">MDTDRRDYEYYEERAEYVKFEDITSSEHNANIFELLVAVNPIEWNKKIYLLEEEIDGDPDEFVVGEGDDLGWLGFFLGRNSHLVELHIKYFPAGKDKMNAFMDGFKHNIWLQELYISTDLGRDGYESLGHMLRNNDALVNLCLHEFDIDLESARGIASMLSNEQYKSLKHLFFVQNDLGIEGLTDIITSLRKQPQLEELKLCGNNVDGDGCLALGYALESWEGASLKKLHLCHNDINDEGLHALATGMTKCNYLEALTLCANPSISAAGLRSLSTFLQSKSCCLERLDLDQMNIDCAGVGALVAGLSSNIPLKCLCLSGNSIEDEGIDALVSSLPKCSKLEELHLSENGGFSAVGLKSLSNVFQTGLNLTQLHLRDNAIDDKGLMALVQGMKSCRSLAKVDLSHNNAVTAVGLQALLRAGRSSLKELELWGMRIGDDGAKVIADALVGNNSMERLYFCPGYSNVTSEGWSAFSRILCDTSSVNDTYISNHTISNIGGYQSHSAPNTTRFHLFLNTNFHSKEVATLKLLMHHGDIDMIPFFRWKLMFLPLVVDWFQRARPCWEAIHLMVPGEQILQFEDMSALHGFFTEEPEAYQSRELSAMYKFVRGMPMLAVGKEEEE</sequence>
<evidence type="ECO:0000256" key="3">
    <source>
        <dbReference type="ARBA" id="ARBA00022737"/>
    </source>
</evidence>
<evidence type="ECO:0000256" key="2">
    <source>
        <dbReference type="ARBA" id="ARBA00022614"/>
    </source>
</evidence>
<dbReference type="GO" id="GO:0005634">
    <property type="term" value="C:nucleus"/>
    <property type="evidence" value="ECO:0007669"/>
    <property type="project" value="TreeGrafter"/>
</dbReference>
<organism evidence="4 5">
    <name type="scientific">Skeletonema marinoi</name>
    <dbReference type="NCBI Taxonomy" id="267567"/>
    <lineage>
        <taxon>Eukaryota</taxon>
        <taxon>Sar</taxon>
        <taxon>Stramenopiles</taxon>
        <taxon>Ochrophyta</taxon>
        <taxon>Bacillariophyta</taxon>
        <taxon>Coscinodiscophyceae</taxon>
        <taxon>Thalassiosirophycidae</taxon>
        <taxon>Thalassiosirales</taxon>
        <taxon>Skeletonemataceae</taxon>
        <taxon>Skeletonema</taxon>
        <taxon>Skeletonema marinoi-dohrnii complex</taxon>
    </lineage>
</organism>
<dbReference type="GO" id="GO:0005096">
    <property type="term" value="F:GTPase activator activity"/>
    <property type="evidence" value="ECO:0007669"/>
    <property type="project" value="UniProtKB-KW"/>
</dbReference>
<dbReference type="InterPro" id="IPR027038">
    <property type="entry name" value="RanGap"/>
</dbReference>
<dbReference type="Gene3D" id="3.80.10.10">
    <property type="entry name" value="Ribonuclease Inhibitor"/>
    <property type="match status" value="3"/>
</dbReference>
<evidence type="ECO:0000313" key="5">
    <source>
        <dbReference type="Proteomes" id="UP001224775"/>
    </source>
</evidence>
<dbReference type="Proteomes" id="UP001224775">
    <property type="component" value="Unassembled WGS sequence"/>
</dbReference>
<protein>
    <submittedName>
        <fullName evidence="4">Leucine-rich repeat protein</fullName>
    </submittedName>
</protein>
<keyword evidence="3" id="KW-0677">Repeat</keyword>
<dbReference type="Pfam" id="PF13516">
    <property type="entry name" value="LRR_6"/>
    <property type="match status" value="5"/>
</dbReference>
<dbReference type="PANTHER" id="PTHR24113">
    <property type="entry name" value="RAN GTPASE-ACTIVATING PROTEIN 1"/>
    <property type="match status" value="1"/>
</dbReference>
<dbReference type="GO" id="GO:0005829">
    <property type="term" value="C:cytosol"/>
    <property type="evidence" value="ECO:0007669"/>
    <property type="project" value="TreeGrafter"/>
</dbReference>
<dbReference type="AlphaFoldDB" id="A0AAD8XUW7"/>
<accession>A0AAD8XUW7</accession>
<dbReference type="EMBL" id="JATAAI010000042">
    <property type="protein sequence ID" value="KAK1734044.1"/>
    <property type="molecule type" value="Genomic_DNA"/>
</dbReference>
<evidence type="ECO:0000256" key="1">
    <source>
        <dbReference type="ARBA" id="ARBA00022468"/>
    </source>
</evidence>
<dbReference type="SUPFAM" id="SSF52047">
    <property type="entry name" value="RNI-like"/>
    <property type="match status" value="2"/>
</dbReference>
<dbReference type="SMART" id="SM00367">
    <property type="entry name" value="LRR_CC"/>
    <property type="match status" value="5"/>
</dbReference>
<reference evidence="4" key="1">
    <citation type="submission" date="2023-06" db="EMBL/GenBank/DDBJ databases">
        <title>Survivors Of The Sea: Transcriptome response of Skeletonema marinoi to long-term dormancy.</title>
        <authorList>
            <person name="Pinder M.I.M."/>
            <person name="Kourtchenko O."/>
            <person name="Robertson E.K."/>
            <person name="Larsson T."/>
            <person name="Maumus F."/>
            <person name="Osuna-Cruz C.M."/>
            <person name="Vancaester E."/>
            <person name="Stenow R."/>
            <person name="Vandepoele K."/>
            <person name="Ploug H."/>
            <person name="Bruchert V."/>
            <person name="Godhe A."/>
            <person name="Topel M."/>
        </authorList>
    </citation>
    <scope>NUCLEOTIDE SEQUENCE</scope>
    <source>
        <strain evidence="4">R05AC</strain>
    </source>
</reference>
<keyword evidence="1" id="KW-0343">GTPase activation</keyword>
<dbReference type="SMART" id="SM00368">
    <property type="entry name" value="LRR_RI"/>
    <property type="match status" value="8"/>
</dbReference>
<proteinExistence type="predicted"/>
<keyword evidence="5" id="KW-1185">Reference proteome</keyword>
<dbReference type="GO" id="GO:0031267">
    <property type="term" value="F:small GTPase binding"/>
    <property type="evidence" value="ECO:0007669"/>
    <property type="project" value="TreeGrafter"/>
</dbReference>
<dbReference type="InterPro" id="IPR032675">
    <property type="entry name" value="LRR_dom_sf"/>
</dbReference>
<comment type="caution">
    <text evidence="4">The sequence shown here is derived from an EMBL/GenBank/DDBJ whole genome shotgun (WGS) entry which is preliminary data.</text>
</comment>
<evidence type="ECO:0000313" key="4">
    <source>
        <dbReference type="EMBL" id="KAK1734044.1"/>
    </source>
</evidence>
<keyword evidence="2" id="KW-0433">Leucine-rich repeat</keyword>
<name>A0AAD8XUW7_9STRA</name>
<gene>
    <name evidence="4" type="ORF">QTG54_015302</name>
</gene>
<dbReference type="PANTHER" id="PTHR24113:SF12">
    <property type="entry name" value="RAN GTPASE-ACTIVATING PROTEIN 1"/>
    <property type="match status" value="1"/>
</dbReference>